<comment type="subcellular location">
    <subcellularLocation>
        <location evidence="9">Cell membrane</location>
        <topology evidence="9">Multi-pass membrane protein</topology>
    </subcellularLocation>
    <subcellularLocation>
        <location evidence="1">Membrane</location>
        <topology evidence="1">Multi-pass membrane protein</topology>
    </subcellularLocation>
</comment>
<evidence type="ECO:0000256" key="8">
    <source>
        <dbReference type="ARBA" id="ARBA00023303"/>
    </source>
</evidence>
<comment type="caution">
    <text evidence="10">The sequence shown here is derived from an EMBL/GenBank/DDBJ whole genome shotgun (WGS) entry which is preliminary data.</text>
</comment>
<accession>A0ABX5EFB0</accession>
<keyword evidence="11" id="KW-1185">Reference proteome</keyword>
<dbReference type="Gene3D" id="1.10.1200.120">
    <property type="entry name" value="Large-conductance mechanosensitive channel, MscL, domain 1"/>
    <property type="match status" value="1"/>
</dbReference>
<keyword evidence="2 9" id="KW-0813">Transport</keyword>
<dbReference type="SUPFAM" id="SSF81330">
    <property type="entry name" value="Gated mechanosensitive channel"/>
    <property type="match status" value="1"/>
</dbReference>
<comment type="subunit">
    <text evidence="9">Homopentamer.</text>
</comment>
<keyword evidence="3 9" id="KW-1003">Cell membrane</keyword>
<dbReference type="EMBL" id="PVTX01000006">
    <property type="protein sequence ID" value="PRZ06368.1"/>
    <property type="molecule type" value="Genomic_DNA"/>
</dbReference>
<dbReference type="HAMAP" id="MF_00115">
    <property type="entry name" value="MscL"/>
    <property type="match status" value="1"/>
</dbReference>
<evidence type="ECO:0000256" key="6">
    <source>
        <dbReference type="ARBA" id="ARBA00023065"/>
    </source>
</evidence>
<keyword evidence="7 9" id="KW-0472">Membrane</keyword>
<evidence type="ECO:0000256" key="7">
    <source>
        <dbReference type="ARBA" id="ARBA00023136"/>
    </source>
</evidence>
<feature type="transmembrane region" description="Helical" evidence="9">
    <location>
        <begin position="63"/>
        <end position="90"/>
    </location>
</feature>
<dbReference type="InterPro" id="IPR036019">
    <property type="entry name" value="MscL_channel"/>
</dbReference>
<dbReference type="RefSeq" id="WP_106267511.1">
    <property type="nucleotide sequence ID" value="NZ_PVTX01000006.1"/>
</dbReference>
<sequence>MLAGFKTFILRGNVVDLAVGLAIGAAFAGVVTGLMDGLLNPLIAAVFGQPDISGVWSFEVNGALFSIGIFLQAVLNFLLVAVALYFLVVMPMNKLAERRRRVEDEVAEEPEADLALLTEIRDLLAVQARRP</sequence>
<evidence type="ECO:0000256" key="1">
    <source>
        <dbReference type="ARBA" id="ARBA00004141"/>
    </source>
</evidence>
<evidence type="ECO:0000313" key="11">
    <source>
        <dbReference type="Proteomes" id="UP000239895"/>
    </source>
</evidence>
<keyword evidence="6 9" id="KW-0406">Ion transport</keyword>
<dbReference type="PRINTS" id="PR01264">
    <property type="entry name" value="MECHCHANNEL"/>
</dbReference>
<proteinExistence type="inferred from homology"/>
<evidence type="ECO:0000256" key="9">
    <source>
        <dbReference type="HAMAP-Rule" id="MF_00115"/>
    </source>
</evidence>
<organism evidence="10 11">
    <name type="scientific">Isoptericola halotolerans</name>
    <dbReference type="NCBI Taxonomy" id="300560"/>
    <lineage>
        <taxon>Bacteria</taxon>
        <taxon>Bacillati</taxon>
        <taxon>Actinomycetota</taxon>
        <taxon>Actinomycetes</taxon>
        <taxon>Micrococcales</taxon>
        <taxon>Promicromonosporaceae</taxon>
        <taxon>Isoptericola</taxon>
    </lineage>
</organism>
<evidence type="ECO:0000256" key="3">
    <source>
        <dbReference type="ARBA" id="ARBA00022475"/>
    </source>
</evidence>
<dbReference type="InterPro" id="IPR037673">
    <property type="entry name" value="MSC/AndL"/>
</dbReference>
<keyword evidence="8 9" id="KW-0407">Ion channel</keyword>
<reference evidence="10 11" key="1">
    <citation type="submission" date="2018-03" db="EMBL/GenBank/DDBJ databases">
        <title>Comparative analysis of microorganisms from saline springs in Andes Mountain Range, Colombia.</title>
        <authorList>
            <person name="Rubin E."/>
        </authorList>
    </citation>
    <scope>NUCLEOTIDE SEQUENCE [LARGE SCALE GENOMIC DNA]</scope>
    <source>
        <strain evidence="10 11">CG 23</strain>
    </source>
</reference>
<evidence type="ECO:0000256" key="2">
    <source>
        <dbReference type="ARBA" id="ARBA00022448"/>
    </source>
</evidence>
<evidence type="ECO:0000256" key="4">
    <source>
        <dbReference type="ARBA" id="ARBA00022692"/>
    </source>
</evidence>
<keyword evidence="5 9" id="KW-1133">Transmembrane helix</keyword>
<dbReference type="InterPro" id="IPR001185">
    <property type="entry name" value="MS_channel"/>
</dbReference>
<dbReference type="PANTHER" id="PTHR30266">
    <property type="entry name" value="MECHANOSENSITIVE CHANNEL MSCL"/>
    <property type="match status" value="1"/>
</dbReference>
<comment type="function">
    <text evidence="9">Channel that opens in response to stretch forces in the membrane lipid bilayer. May participate in the regulation of osmotic pressure changes within the cell.</text>
</comment>
<dbReference type="NCBIfam" id="TIGR00220">
    <property type="entry name" value="mscL"/>
    <property type="match status" value="1"/>
</dbReference>
<feature type="transmembrane region" description="Helical" evidence="9">
    <location>
        <begin position="12"/>
        <end position="35"/>
    </location>
</feature>
<evidence type="ECO:0000313" key="10">
    <source>
        <dbReference type="EMBL" id="PRZ06368.1"/>
    </source>
</evidence>
<name>A0ABX5EFB0_9MICO</name>
<evidence type="ECO:0000256" key="5">
    <source>
        <dbReference type="ARBA" id="ARBA00022989"/>
    </source>
</evidence>
<keyword evidence="4 9" id="KW-0812">Transmembrane</keyword>
<protein>
    <recommendedName>
        <fullName evidence="9">Large-conductance mechanosensitive channel</fullName>
    </recommendedName>
</protein>
<comment type="similarity">
    <text evidence="9">Belongs to the MscL family.</text>
</comment>
<dbReference type="Proteomes" id="UP000239895">
    <property type="component" value="Unassembled WGS sequence"/>
</dbReference>
<dbReference type="PANTHER" id="PTHR30266:SF2">
    <property type="entry name" value="LARGE-CONDUCTANCE MECHANOSENSITIVE CHANNEL"/>
    <property type="match status" value="1"/>
</dbReference>
<gene>
    <name evidence="9" type="primary">mscL</name>
    <name evidence="10" type="ORF">BCL65_10640</name>
</gene>
<dbReference type="Pfam" id="PF01741">
    <property type="entry name" value="MscL"/>
    <property type="match status" value="1"/>
</dbReference>